<dbReference type="InterPro" id="IPR007055">
    <property type="entry name" value="BON_dom"/>
</dbReference>
<feature type="transmembrane region" description="Helical" evidence="7">
    <location>
        <begin position="159"/>
        <end position="177"/>
    </location>
</feature>
<dbReference type="Pfam" id="PF21082">
    <property type="entry name" value="MS_channel_3rd"/>
    <property type="match status" value="1"/>
</dbReference>
<dbReference type="Proteomes" id="UP000093336">
    <property type="component" value="Unassembled WGS sequence"/>
</dbReference>
<feature type="region of interest" description="Disordered" evidence="8">
    <location>
        <begin position="391"/>
        <end position="440"/>
    </location>
</feature>
<dbReference type="Pfam" id="PF00924">
    <property type="entry name" value="MS_channel_2nd"/>
    <property type="match status" value="1"/>
</dbReference>
<gene>
    <name evidence="10" type="ORF">A8135_02310</name>
</gene>
<evidence type="ECO:0000256" key="1">
    <source>
        <dbReference type="ARBA" id="ARBA00004651"/>
    </source>
</evidence>
<protein>
    <recommendedName>
        <fullName evidence="7">Small-conductance mechanosensitive channel</fullName>
    </recommendedName>
</protein>
<feature type="transmembrane region" description="Helical" evidence="7">
    <location>
        <begin position="119"/>
        <end position="139"/>
    </location>
</feature>
<keyword evidence="6 7" id="KW-0472">Membrane</keyword>
<dbReference type="InterPro" id="IPR011014">
    <property type="entry name" value="MscS_channel_TM-2"/>
</dbReference>
<keyword evidence="7" id="KW-0407">Ion channel</keyword>
<dbReference type="PROSITE" id="PS50914">
    <property type="entry name" value="BON"/>
    <property type="match status" value="1"/>
</dbReference>
<dbReference type="Gene3D" id="2.30.30.60">
    <property type="match status" value="1"/>
</dbReference>
<feature type="domain" description="BON" evidence="9">
    <location>
        <begin position="28"/>
        <end position="94"/>
    </location>
</feature>
<comment type="caution">
    <text evidence="10">The sequence shown here is derived from an EMBL/GenBank/DDBJ whole genome shotgun (WGS) entry which is preliminary data.</text>
</comment>
<dbReference type="Gene3D" id="3.30.1340.30">
    <property type="match status" value="1"/>
</dbReference>
<evidence type="ECO:0000256" key="3">
    <source>
        <dbReference type="ARBA" id="ARBA00022475"/>
    </source>
</evidence>
<dbReference type="SUPFAM" id="SSF50182">
    <property type="entry name" value="Sm-like ribonucleoproteins"/>
    <property type="match status" value="1"/>
</dbReference>
<evidence type="ECO:0000256" key="6">
    <source>
        <dbReference type="ARBA" id="ARBA00023136"/>
    </source>
</evidence>
<keyword evidence="5 7" id="KW-1133">Transmembrane helix</keyword>
<dbReference type="InterPro" id="IPR010920">
    <property type="entry name" value="LSM_dom_sf"/>
</dbReference>
<dbReference type="Gene3D" id="3.30.70.100">
    <property type="match status" value="1"/>
</dbReference>
<proteinExistence type="inferred from homology"/>
<dbReference type="InterPro" id="IPR006685">
    <property type="entry name" value="MscS_channel_2nd"/>
</dbReference>
<organism evidence="10 11">
    <name type="scientific">Legionella jamestowniensis</name>
    <dbReference type="NCBI Taxonomy" id="455"/>
    <lineage>
        <taxon>Bacteria</taxon>
        <taxon>Pseudomonadati</taxon>
        <taxon>Pseudomonadota</taxon>
        <taxon>Gammaproteobacteria</taxon>
        <taxon>Legionellales</taxon>
        <taxon>Legionellaceae</taxon>
        <taxon>Legionella</taxon>
    </lineage>
</organism>
<evidence type="ECO:0000313" key="11">
    <source>
        <dbReference type="Proteomes" id="UP000093336"/>
    </source>
</evidence>
<dbReference type="SUPFAM" id="SSF82689">
    <property type="entry name" value="Mechanosensitive channel protein MscS (YggB), C-terminal domain"/>
    <property type="match status" value="1"/>
</dbReference>
<dbReference type="Pfam" id="PF04972">
    <property type="entry name" value="BON"/>
    <property type="match status" value="1"/>
</dbReference>
<dbReference type="PANTHER" id="PTHR30221:SF1">
    <property type="entry name" value="SMALL-CONDUCTANCE MECHANOSENSITIVE CHANNEL"/>
    <property type="match status" value="1"/>
</dbReference>
<evidence type="ECO:0000256" key="4">
    <source>
        <dbReference type="ARBA" id="ARBA00022692"/>
    </source>
</evidence>
<name>A0ABX2XT28_9GAMM</name>
<keyword evidence="7" id="KW-0813">Transport</keyword>
<keyword evidence="7" id="KW-0406">Ion transport</keyword>
<comment type="subunit">
    <text evidence="7">Homoheptamer.</text>
</comment>
<dbReference type="Gene3D" id="1.10.287.1260">
    <property type="match status" value="1"/>
</dbReference>
<dbReference type="SUPFAM" id="SSF82861">
    <property type="entry name" value="Mechanosensitive channel protein MscS (YggB), transmembrane region"/>
    <property type="match status" value="1"/>
</dbReference>
<dbReference type="InterPro" id="IPR023408">
    <property type="entry name" value="MscS_beta-dom_sf"/>
</dbReference>
<keyword evidence="11" id="KW-1185">Reference proteome</keyword>
<evidence type="ECO:0000256" key="8">
    <source>
        <dbReference type="SAM" id="MobiDB-lite"/>
    </source>
</evidence>
<comment type="similarity">
    <text evidence="2 7">Belongs to the MscS (TC 1.A.23) family.</text>
</comment>
<evidence type="ECO:0000256" key="5">
    <source>
        <dbReference type="ARBA" id="ARBA00022989"/>
    </source>
</evidence>
<dbReference type="InterPro" id="IPR011066">
    <property type="entry name" value="MscS_channel_C_sf"/>
</dbReference>
<dbReference type="EMBL" id="LYOZ01000026">
    <property type="protein sequence ID" value="OCH97774.1"/>
    <property type="molecule type" value="Genomic_DNA"/>
</dbReference>
<comment type="function">
    <text evidence="7">Mechanosensitive channel that participates in the regulation of osmotic pressure changes within the cell, opening in response to stretch forces in the membrane lipid bilayer, without the need for other proteins. Contributes to normal resistance to hypoosmotic shock. Forms an ion channel of 1.0 nanosiemens conductance with a slight preference for anions.</text>
</comment>
<evidence type="ECO:0000256" key="7">
    <source>
        <dbReference type="RuleBase" id="RU369025"/>
    </source>
</evidence>
<evidence type="ECO:0000256" key="2">
    <source>
        <dbReference type="ARBA" id="ARBA00008017"/>
    </source>
</evidence>
<reference evidence="10 11" key="1">
    <citation type="submission" date="2016-05" db="EMBL/GenBank/DDBJ databases">
        <authorList>
            <person name="Prochazka B."/>
            <person name="Indra A."/>
            <person name="Hasenberger P."/>
            <person name="Blaschitz M."/>
            <person name="Wagner L."/>
            <person name="Wewalka G."/>
            <person name="Sorschag S."/>
            <person name="Schmid D."/>
            <person name="Ruppitsch W."/>
        </authorList>
    </citation>
    <scope>NUCLEOTIDE SEQUENCE [LARGE SCALE GENOMIC DNA]</scope>
    <source>
        <strain evidence="10 11">974010_12</strain>
    </source>
</reference>
<feature type="compositionally biased region" description="Basic and acidic residues" evidence="8">
    <location>
        <begin position="414"/>
        <end position="440"/>
    </location>
</feature>
<keyword evidence="3" id="KW-1003">Cell membrane</keyword>
<sequence>MKSKPNQTISSPQPSEIPNKVEVKPLVRDTEISKRIEEILKATSWYQNPKVSVKDGVVFLKGRTKTKEYKTWAETLAHNTQDVVAVVNQIEIVGSSVWDFQKQLSASFKEQWKALIRNLPLFFLSLVVLMISWFVAKLIAATSRRALNARKLHPLLSNVIAHAVSFLFILFGVYIILRLLGLTTMAFTILGGTGIMGIILGIAFKNITENLLASILLSIQNPFHNEDLIEVAGVTGYVQGLTTRATVLMTPDGHLVQVPNAVVYQSNIYNYTSNPNRRENFIIGIGGNTSISKAQEVAVETLEKHPAILKDPEPLVLVDNILSGTVNLRIYFWLNSNKYNWQKVKSSAIRLVKSAFQEAEITMPGTEIELSFDKKTAKQLQAAKFSEKPVCEPIKPSKESTTVATHAEGGLQSDRNEIKKQAKRSKVIEKETNLLSSSKE</sequence>
<dbReference type="InterPro" id="IPR045275">
    <property type="entry name" value="MscS_archaea/bacteria_type"/>
</dbReference>
<accession>A0ABX2XT28</accession>
<comment type="caution">
    <text evidence="7">Lacks conserved residue(s) required for the propagation of feature annotation.</text>
</comment>
<evidence type="ECO:0000313" key="10">
    <source>
        <dbReference type="EMBL" id="OCH97774.1"/>
    </source>
</evidence>
<keyword evidence="7" id="KW-0997">Cell inner membrane</keyword>
<dbReference type="InterPro" id="IPR049278">
    <property type="entry name" value="MS_channel_C"/>
</dbReference>
<keyword evidence="4 7" id="KW-0812">Transmembrane</keyword>
<feature type="transmembrane region" description="Helical" evidence="7">
    <location>
        <begin position="184"/>
        <end position="204"/>
    </location>
</feature>
<dbReference type="PANTHER" id="PTHR30221">
    <property type="entry name" value="SMALL-CONDUCTANCE MECHANOSENSITIVE CHANNEL"/>
    <property type="match status" value="1"/>
</dbReference>
<comment type="subcellular location">
    <subcellularLocation>
        <location evidence="7">Cell inner membrane</location>
        <topology evidence="7">Multi-pass membrane protein</topology>
    </subcellularLocation>
    <subcellularLocation>
        <location evidence="1">Cell membrane</location>
        <topology evidence="1">Multi-pass membrane protein</topology>
    </subcellularLocation>
</comment>
<evidence type="ECO:0000259" key="9">
    <source>
        <dbReference type="PROSITE" id="PS50914"/>
    </source>
</evidence>